<reference evidence="2" key="1">
    <citation type="journal article" date="2007" name="Science">
        <title>The Fusarium graminearum genome reveals a link between localized polymorphism and pathogen specialization.</title>
        <authorList>
            <person name="Cuomo C.A."/>
            <person name="Gueldener U."/>
            <person name="Xu J.-R."/>
            <person name="Trail F."/>
            <person name="Turgeon B.G."/>
            <person name="Di Pietro A."/>
            <person name="Walton J.D."/>
            <person name="Ma L.-J."/>
            <person name="Baker S.E."/>
            <person name="Rep M."/>
            <person name="Adam G."/>
            <person name="Antoniw J."/>
            <person name="Baldwin T."/>
            <person name="Calvo S.E."/>
            <person name="Chang Y.-L."/>
            <person name="DeCaprio D."/>
            <person name="Gale L.R."/>
            <person name="Gnerre S."/>
            <person name="Goswami R.S."/>
            <person name="Hammond-Kosack K."/>
            <person name="Harris L.J."/>
            <person name="Hilburn K."/>
            <person name="Kennell J.C."/>
            <person name="Kroken S."/>
            <person name="Magnuson J.K."/>
            <person name="Mannhaupt G."/>
            <person name="Mauceli E.W."/>
            <person name="Mewes H.-W."/>
            <person name="Mitterbauer R."/>
            <person name="Muehlbauer G."/>
            <person name="Muensterkoetter M."/>
            <person name="Nelson D."/>
            <person name="O'Donnell K."/>
            <person name="Ouellet T."/>
            <person name="Qi W."/>
            <person name="Quesneville H."/>
            <person name="Roncero M.I.G."/>
            <person name="Seong K.-Y."/>
            <person name="Tetko I.V."/>
            <person name="Urban M."/>
            <person name="Waalwijk C."/>
            <person name="Ward T.J."/>
            <person name="Yao J."/>
            <person name="Birren B.W."/>
            <person name="Kistler H.C."/>
        </authorList>
    </citation>
    <scope>NUCLEOTIDE SEQUENCE [LARGE SCALE GENOMIC DNA]</scope>
    <source>
        <strain evidence="2">M3125 / FGSC 7600</strain>
    </source>
</reference>
<evidence type="ECO:0000313" key="1">
    <source>
        <dbReference type="EMBL" id="EWG55986.1"/>
    </source>
</evidence>
<name>W7MXA0_GIBM7</name>
<dbReference type="GeneID" id="30074602"/>
<evidence type="ECO:0000313" key="2">
    <source>
        <dbReference type="Proteomes" id="UP000009096"/>
    </source>
</evidence>
<keyword evidence="2" id="KW-1185">Reference proteome</keyword>
<dbReference type="RefSeq" id="XP_018762177.1">
    <property type="nucleotide sequence ID" value="XM_018906956.1"/>
</dbReference>
<dbReference type="AlphaFoldDB" id="W7MXA0"/>
<dbReference type="KEGG" id="fvr:FVEG_17726"/>
<gene>
    <name evidence="1" type="ORF">FVEG_17726</name>
</gene>
<reference evidence="1 2" key="2">
    <citation type="journal article" date="2010" name="Nature">
        <title>Comparative genomics reveals mobile pathogenicity chromosomes in Fusarium.</title>
        <authorList>
            <person name="Ma L.J."/>
            <person name="van der Does H.C."/>
            <person name="Borkovich K.A."/>
            <person name="Coleman J.J."/>
            <person name="Daboussi M.J."/>
            <person name="Di Pietro A."/>
            <person name="Dufresne M."/>
            <person name="Freitag M."/>
            <person name="Grabherr M."/>
            <person name="Henrissat B."/>
            <person name="Houterman P.M."/>
            <person name="Kang S."/>
            <person name="Shim W.B."/>
            <person name="Woloshuk C."/>
            <person name="Xie X."/>
            <person name="Xu J.R."/>
            <person name="Antoniw J."/>
            <person name="Baker S.E."/>
            <person name="Bluhm B.H."/>
            <person name="Breakspear A."/>
            <person name="Brown D.W."/>
            <person name="Butchko R.A."/>
            <person name="Chapman S."/>
            <person name="Coulson R."/>
            <person name="Coutinho P.M."/>
            <person name="Danchin E.G."/>
            <person name="Diener A."/>
            <person name="Gale L.R."/>
            <person name="Gardiner D.M."/>
            <person name="Goff S."/>
            <person name="Hammond-Kosack K.E."/>
            <person name="Hilburn K."/>
            <person name="Hua-Van A."/>
            <person name="Jonkers W."/>
            <person name="Kazan K."/>
            <person name="Kodira C.D."/>
            <person name="Koehrsen M."/>
            <person name="Kumar L."/>
            <person name="Lee Y.H."/>
            <person name="Li L."/>
            <person name="Manners J.M."/>
            <person name="Miranda-Saavedra D."/>
            <person name="Mukherjee M."/>
            <person name="Park G."/>
            <person name="Park J."/>
            <person name="Park S.Y."/>
            <person name="Proctor R.H."/>
            <person name="Regev A."/>
            <person name="Ruiz-Roldan M.C."/>
            <person name="Sain D."/>
            <person name="Sakthikumar S."/>
            <person name="Sykes S."/>
            <person name="Schwartz D.C."/>
            <person name="Turgeon B.G."/>
            <person name="Wapinski I."/>
            <person name="Yoder O."/>
            <person name="Young S."/>
            <person name="Zeng Q."/>
            <person name="Zhou S."/>
            <person name="Galagan J."/>
            <person name="Cuomo C.A."/>
            <person name="Kistler H.C."/>
            <person name="Rep M."/>
        </authorList>
    </citation>
    <scope>NUCLEOTIDE SEQUENCE [LARGE SCALE GENOMIC DNA]</scope>
    <source>
        <strain evidence="2">M3125 / FGSC 7600</strain>
    </source>
</reference>
<dbReference type="Proteomes" id="UP000009096">
    <property type="component" value="Unassembled WGS sequence"/>
</dbReference>
<accession>W7MXA0</accession>
<dbReference type="EMBL" id="DS022268">
    <property type="protein sequence ID" value="EWG55986.1"/>
    <property type="molecule type" value="Genomic_DNA"/>
</dbReference>
<dbReference type="VEuPathDB" id="FungiDB:FVEG_17726"/>
<sequence length="104" mass="11499">MLTLCDKDKGIARCRLRSILGRRSLCAGRDKVQASAPRLIHQQMDSQPYASQDSAVSCYRSMSVAWTLTGELLHCHHLIWKVSTAQFLTRHPVGGHVGAQDVAV</sequence>
<organism evidence="1 2">
    <name type="scientific">Gibberella moniliformis (strain M3125 / FGSC 7600)</name>
    <name type="common">Maize ear and stalk rot fungus</name>
    <name type="synonym">Fusarium verticillioides</name>
    <dbReference type="NCBI Taxonomy" id="334819"/>
    <lineage>
        <taxon>Eukaryota</taxon>
        <taxon>Fungi</taxon>
        <taxon>Dikarya</taxon>
        <taxon>Ascomycota</taxon>
        <taxon>Pezizomycotina</taxon>
        <taxon>Sordariomycetes</taxon>
        <taxon>Hypocreomycetidae</taxon>
        <taxon>Hypocreales</taxon>
        <taxon>Nectriaceae</taxon>
        <taxon>Fusarium</taxon>
        <taxon>Fusarium fujikuroi species complex</taxon>
    </lineage>
</organism>
<proteinExistence type="predicted"/>
<protein>
    <submittedName>
        <fullName evidence="1">Uncharacterized protein</fullName>
    </submittedName>
</protein>